<organism evidence="3 4">
    <name type="scientific">Mycena rosella</name>
    <name type="common">Pink bonnet</name>
    <name type="synonym">Agaricus rosellus</name>
    <dbReference type="NCBI Taxonomy" id="1033263"/>
    <lineage>
        <taxon>Eukaryota</taxon>
        <taxon>Fungi</taxon>
        <taxon>Dikarya</taxon>
        <taxon>Basidiomycota</taxon>
        <taxon>Agaricomycotina</taxon>
        <taxon>Agaricomycetes</taxon>
        <taxon>Agaricomycetidae</taxon>
        <taxon>Agaricales</taxon>
        <taxon>Marasmiineae</taxon>
        <taxon>Mycenaceae</taxon>
        <taxon>Mycena</taxon>
    </lineage>
</organism>
<dbReference type="Proteomes" id="UP001221757">
    <property type="component" value="Unassembled WGS sequence"/>
</dbReference>
<proteinExistence type="predicted"/>
<dbReference type="Gene3D" id="1.25.40.10">
    <property type="entry name" value="Tetratricopeptide repeat domain"/>
    <property type="match status" value="2"/>
</dbReference>
<evidence type="ECO:0000313" key="4">
    <source>
        <dbReference type="Proteomes" id="UP001221757"/>
    </source>
</evidence>
<keyword evidence="4" id="KW-1185">Reference proteome</keyword>
<keyword evidence="2" id="KW-0472">Membrane</keyword>
<feature type="region of interest" description="Disordered" evidence="1">
    <location>
        <begin position="454"/>
        <end position="483"/>
    </location>
</feature>
<evidence type="ECO:0000256" key="1">
    <source>
        <dbReference type="SAM" id="MobiDB-lite"/>
    </source>
</evidence>
<dbReference type="EMBL" id="JARKIE010000023">
    <property type="protein sequence ID" value="KAJ7699286.1"/>
    <property type="molecule type" value="Genomic_DNA"/>
</dbReference>
<comment type="caution">
    <text evidence="3">The sequence shown here is derived from an EMBL/GenBank/DDBJ whole genome shotgun (WGS) entry which is preliminary data.</text>
</comment>
<dbReference type="InterPro" id="IPR011990">
    <property type="entry name" value="TPR-like_helical_dom_sf"/>
</dbReference>
<accession>A0AAD7DTD9</accession>
<protein>
    <recommendedName>
        <fullName evidence="5">Tetratricopeptide repeat protein</fullName>
    </recommendedName>
</protein>
<evidence type="ECO:0000313" key="3">
    <source>
        <dbReference type="EMBL" id="KAJ7699286.1"/>
    </source>
</evidence>
<keyword evidence="2" id="KW-1133">Transmembrane helix</keyword>
<reference evidence="3" key="1">
    <citation type="submission" date="2023-03" db="EMBL/GenBank/DDBJ databases">
        <title>Massive genome expansion in bonnet fungi (Mycena s.s.) driven by repeated elements and novel gene families across ecological guilds.</title>
        <authorList>
            <consortium name="Lawrence Berkeley National Laboratory"/>
            <person name="Harder C.B."/>
            <person name="Miyauchi S."/>
            <person name="Viragh M."/>
            <person name="Kuo A."/>
            <person name="Thoen E."/>
            <person name="Andreopoulos B."/>
            <person name="Lu D."/>
            <person name="Skrede I."/>
            <person name="Drula E."/>
            <person name="Henrissat B."/>
            <person name="Morin E."/>
            <person name="Kohler A."/>
            <person name="Barry K."/>
            <person name="LaButti K."/>
            <person name="Morin E."/>
            <person name="Salamov A."/>
            <person name="Lipzen A."/>
            <person name="Mereny Z."/>
            <person name="Hegedus B."/>
            <person name="Baldrian P."/>
            <person name="Stursova M."/>
            <person name="Weitz H."/>
            <person name="Taylor A."/>
            <person name="Grigoriev I.V."/>
            <person name="Nagy L.G."/>
            <person name="Martin F."/>
            <person name="Kauserud H."/>
        </authorList>
    </citation>
    <scope>NUCLEOTIDE SEQUENCE</scope>
    <source>
        <strain evidence="3">CBHHK067</strain>
    </source>
</reference>
<feature type="transmembrane region" description="Helical" evidence="2">
    <location>
        <begin position="513"/>
        <end position="532"/>
    </location>
</feature>
<dbReference type="AlphaFoldDB" id="A0AAD7DTD9"/>
<evidence type="ECO:0008006" key="5">
    <source>
        <dbReference type="Google" id="ProtNLM"/>
    </source>
</evidence>
<sequence length="534" mass="58961">MAKILRHLGEAPRDLRDRDLFCDEILEQSCSELWLAGLLDEALTACDQIINYFRNAEVVNCVDEVHCQRVQMRRIFILCDMRRIPEVVEILTDSHSRITAADDVDFLLPWLMQTRILPRTGRNREALQILRGVLSEVSRRKKHSQWANDEHVFDLHFHLLLAELAAAWGRVGRLENAVRIAERAVATCRSERDDGEDVEQQKHVLVHTLTTLSNCLAAAGRSEEALAAAKDATLIYAVNEPQLWAGLLFTMRREELGGNAFHSLSLRFLTAGKLDDALLNAEKATDLYRKLVSLAPRHLPTLAASLQNLAAISCRLGRIDKSVSISEEAVGIMRQVSKTETYFLLGQVEALDQLACYLSEKGEADGTTTATTECAEAREKITLLPPQADFLFSEMESKSQVEPEDILKNTVFLARTERGLEVPIYLPVPSGGFSQELSSKAQSEADLAVTKSEISIPPAEKTPRAPAANPIPTPGGENVPTENGITGKYSVVAALASAKEVKGKKSMSTPMGIIWWIILLGILSMASAALCTRK</sequence>
<dbReference type="SUPFAM" id="SSF48452">
    <property type="entry name" value="TPR-like"/>
    <property type="match status" value="1"/>
</dbReference>
<name>A0AAD7DTD9_MYCRO</name>
<evidence type="ECO:0000256" key="2">
    <source>
        <dbReference type="SAM" id="Phobius"/>
    </source>
</evidence>
<keyword evidence="2" id="KW-0812">Transmembrane</keyword>
<gene>
    <name evidence="3" type="ORF">B0H17DRAFT_306492</name>
</gene>